<name>A0A4R8EUJ7_9BACT</name>
<evidence type="ECO:0000313" key="1">
    <source>
        <dbReference type="EMBL" id="TDX16069.1"/>
    </source>
</evidence>
<dbReference type="Proteomes" id="UP000294817">
    <property type="component" value="Unassembled WGS sequence"/>
</dbReference>
<dbReference type="EMBL" id="SODZ01000005">
    <property type="protein sequence ID" value="TDX16069.1"/>
    <property type="molecule type" value="Genomic_DNA"/>
</dbReference>
<dbReference type="AlphaFoldDB" id="A0A4R8EUJ7"/>
<sequence length="39" mass="4556">MNVEFVNRDIQSVKTLINNPKYCDEEIEEPIPGYKKVAM</sequence>
<reference evidence="1 2" key="1">
    <citation type="submission" date="2019-03" db="EMBL/GenBank/DDBJ databases">
        <title>Genomic Encyclopedia of Type Strains, Phase IV (KMG-IV): sequencing the most valuable type-strain genomes for metagenomic binning, comparative biology and taxonomic classification.</title>
        <authorList>
            <person name="Goeker M."/>
        </authorList>
    </citation>
    <scope>NUCLEOTIDE SEQUENCE [LARGE SCALE GENOMIC DNA]</scope>
    <source>
        <strain evidence="1 2">DSM 13575</strain>
    </source>
</reference>
<proteinExistence type="predicted"/>
<protein>
    <submittedName>
        <fullName evidence="1">Uncharacterized protein</fullName>
    </submittedName>
</protein>
<keyword evidence="2" id="KW-1185">Reference proteome</keyword>
<gene>
    <name evidence="1" type="ORF">C8D74_10520</name>
</gene>
<evidence type="ECO:0000313" key="2">
    <source>
        <dbReference type="Proteomes" id="UP000294817"/>
    </source>
</evidence>
<organism evidence="1 2">
    <name type="scientific">Petrotoga sibirica</name>
    <dbReference type="NCBI Taxonomy" id="156202"/>
    <lineage>
        <taxon>Bacteria</taxon>
        <taxon>Thermotogati</taxon>
        <taxon>Thermotogota</taxon>
        <taxon>Thermotogae</taxon>
        <taxon>Petrotogales</taxon>
        <taxon>Petrotogaceae</taxon>
        <taxon>Petrotoga</taxon>
    </lineage>
</organism>
<comment type="caution">
    <text evidence="1">The sequence shown here is derived from an EMBL/GenBank/DDBJ whole genome shotgun (WGS) entry which is preliminary data.</text>
</comment>
<accession>A0A4R8EUJ7</accession>